<organism evidence="1 2">
    <name type="scientific">Candidatus Magasanikbacteria bacterium RIFOXYD2_FULL_36_9</name>
    <dbReference type="NCBI Taxonomy" id="1798707"/>
    <lineage>
        <taxon>Bacteria</taxon>
        <taxon>Candidatus Magasanikiibacteriota</taxon>
    </lineage>
</organism>
<dbReference type="Proteomes" id="UP000178490">
    <property type="component" value="Unassembled WGS sequence"/>
</dbReference>
<evidence type="ECO:0000313" key="2">
    <source>
        <dbReference type="Proteomes" id="UP000178490"/>
    </source>
</evidence>
<sequence length="71" mass="7949">MVFGEVKVYGKTTTITMVFRRGDVMYLVSGCATGKMVNYFSSIDSTTPDGQVLDRLIMTVHIVKQLEANQR</sequence>
<name>A0A1F6NY61_9BACT</name>
<proteinExistence type="predicted"/>
<accession>A0A1F6NY61</accession>
<dbReference type="EMBL" id="MFRC01000059">
    <property type="protein sequence ID" value="OGH88856.1"/>
    <property type="molecule type" value="Genomic_DNA"/>
</dbReference>
<gene>
    <name evidence="1" type="ORF">A2537_00590</name>
</gene>
<dbReference type="AlphaFoldDB" id="A0A1F6NY61"/>
<reference evidence="1 2" key="1">
    <citation type="journal article" date="2016" name="Nat. Commun.">
        <title>Thousands of microbial genomes shed light on interconnected biogeochemical processes in an aquifer system.</title>
        <authorList>
            <person name="Anantharaman K."/>
            <person name="Brown C.T."/>
            <person name="Hug L.A."/>
            <person name="Sharon I."/>
            <person name="Castelle C.J."/>
            <person name="Probst A.J."/>
            <person name="Thomas B.C."/>
            <person name="Singh A."/>
            <person name="Wilkins M.J."/>
            <person name="Karaoz U."/>
            <person name="Brodie E.L."/>
            <person name="Williams K.H."/>
            <person name="Hubbard S.S."/>
            <person name="Banfield J.F."/>
        </authorList>
    </citation>
    <scope>NUCLEOTIDE SEQUENCE [LARGE SCALE GENOMIC DNA]</scope>
</reference>
<comment type="caution">
    <text evidence="1">The sequence shown here is derived from an EMBL/GenBank/DDBJ whole genome shotgun (WGS) entry which is preliminary data.</text>
</comment>
<evidence type="ECO:0000313" key="1">
    <source>
        <dbReference type="EMBL" id="OGH88856.1"/>
    </source>
</evidence>
<protein>
    <submittedName>
        <fullName evidence="1">Uncharacterized protein</fullName>
    </submittedName>
</protein>